<sequence>MNEEHLESGTLYVATWSNLASLPVPLEALDYEATDEAPLMRERENFDGLPAQPLLPLDTSQQQAQWTNVRQQSYDPASIFASHSENLLIQSQVSAVHSSFLSALGSSTLKRPSSSISTAPVLSAYNQEAAYIPLLGNGLQNSGGEFQISQYNPYGHIRSTGTTILEEWMSRKRTQVCHSFHASGIYRRKIQLSQGIPGLVLNVPVVPYAMGRQDKTWYVWKDANKEIQHMNMPPYYICDMQSISHALLQRFRSDSAGQYLISLLGDEGDVIREAFREAHRVSQNSLFLRHALDMWCGTRFTELTWTICGDDKLEFEPPTETDNPWYGTVPVTPIMDTQLDEIAINSFLKPHATQFLRELRRKMENRDTTDWYEVLLALIIILHNFQRIFKDVVEYTTRHGMEKSKFRGRPSLSERNVFTCKSLLAYFHFAYLGSKRFFSVIETGKDEEPMPEQQQRFVYTLRHFMIREGQLKDWQQRDMYQDSMFWVIQLLIVDWKSDFDPIRPNDDFTEEDFLTS</sequence>
<dbReference type="KEGG" id="pfy:PFICI_09252"/>
<dbReference type="PANTHER" id="PTHR35392:SF3">
    <property type="entry name" value="ZN(2)-C6 FUNGAL-TYPE DOMAIN-CONTAINING PROTEIN"/>
    <property type="match status" value="1"/>
</dbReference>
<evidence type="ECO:0008006" key="3">
    <source>
        <dbReference type="Google" id="ProtNLM"/>
    </source>
</evidence>
<dbReference type="InParanoid" id="W3X048"/>
<accession>W3X048</accession>
<dbReference type="InterPro" id="IPR052973">
    <property type="entry name" value="Fungal_sec-metab_reg_TF"/>
</dbReference>
<dbReference type="eggNOG" id="ENOG502S5SN">
    <property type="taxonomic scope" value="Eukaryota"/>
</dbReference>
<dbReference type="HOGENOM" id="CLU_527955_0_0_1"/>
<evidence type="ECO:0000313" key="2">
    <source>
        <dbReference type="Proteomes" id="UP000030651"/>
    </source>
</evidence>
<gene>
    <name evidence="1" type="ORF">PFICI_09252</name>
</gene>
<evidence type="ECO:0000313" key="1">
    <source>
        <dbReference type="EMBL" id="ETS79399.1"/>
    </source>
</evidence>
<organism evidence="1 2">
    <name type="scientific">Pestalotiopsis fici (strain W106-1 / CGMCC3.15140)</name>
    <dbReference type="NCBI Taxonomy" id="1229662"/>
    <lineage>
        <taxon>Eukaryota</taxon>
        <taxon>Fungi</taxon>
        <taxon>Dikarya</taxon>
        <taxon>Ascomycota</taxon>
        <taxon>Pezizomycotina</taxon>
        <taxon>Sordariomycetes</taxon>
        <taxon>Xylariomycetidae</taxon>
        <taxon>Amphisphaeriales</taxon>
        <taxon>Sporocadaceae</taxon>
        <taxon>Pestalotiopsis</taxon>
    </lineage>
</organism>
<proteinExistence type="predicted"/>
<dbReference type="Proteomes" id="UP000030651">
    <property type="component" value="Unassembled WGS sequence"/>
</dbReference>
<dbReference type="PANTHER" id="PTHR35392">
    <property type="entry name" value="ZN(II)2CYS6 TRANSCRIPTION FACTOR (EUROFUNG)-RELATED-RELATED"/>
    <property type="match status" value="1"/>
</dbReference>
<dbReference type="OrthoDB" id="5362630at2759"/>
<reference evidence="2" key="1">
    <citation type="journal article" date="2015" name="BMC Genomics">
        <title>Genomic and transcriptomic analysis of the endophytic fungus Pestalotiopsis fici reveals its lifestyle and high potential for synthesis of natural products.</title>
        <authorList>
            <person name="Wang X."/>
            <person name="Zhang X."/>
            <person name="Liu L."/>
            <person name="Xiang M."/>
            <person name="Wang W."/>
            <person name="Sun X."/>
            <person name="Che Y."/>
            <person name="Guo L."/>
            <person name="Liu G."/>
            <person name="Guo L."/>
            <person name="Wang C."/>
            <person name="Yin W.B."/>
            <person name="Stadler M."/>
            <person name="Zhang X."/>
            <person name="Liu X."/>
        </authorList>
    </citation>
    <scope>NUCLEOTIDE SEQUENCE [LARGE SCALE GENOMIC DNA]</scope>
    <source>
        <strain evidence="2">W106-1 / CGMCC3.15140</strain>
    </source>
</reference>
<dbReference type="RefSeq" id="XP_007836024.1">
    <property type="nucleotide sequence ID" value="XM_007837833.1"/>
</dbReference>
<keyword evidence="2" id="KW-1185">Reference proteome</keyword>
<name>W3X048_PESFW</name>
<protein>
    <recommendedName>
        <fullName evidence="3">Transcription factor domain-containing protein</fullName>
    </recommendedName>
</protein>
<dbReference type="GeneID" id="19274265"/>
<dbReference type="EMBL" id="KI912114">
    <property type="protein sequence ID" value="ETS79399.1"/>
    <property type="molecule type" value="Genomic_DNA"/>
</dbReference>
<dbReference type="AlphaFoldDB" id="W3X048"/>